<keyword evidence="1" id="KW-0472">Membrane</keyword>
<protein>
    <recommendedName>
        <fullName evidence="4">Tat pathway signal sequence domain protein</fullName>
    </recommendedName>
</protein>
<evidence type="ECO:0000313" key="2">
    <source>
        <dbReference type="EMBL" id="MBH5336222.1"/>
    </source>
</evidence>
<comment type="caution">
    <text evidence="2">The sequence shown here is derived from an EMBL/GenBank/DDBJ whole genome shotgun (WGS) entry which is preliminary data.</text>
</comment>
<keyword evidence="3" id="KW-1185">Reference proteome</keyword>
<reference evidence="2 3" key="1">
    <citation type="submission" date="2020-09" db="EMBL/GenBank/DDBJ databases">
        <title>Biosynthesis of the nuclear factor of activated T cells inhibitor NFAT-133 and its congeners in Streptomyces pactum.</title>
        <authorList>
            <person name="Zhou W."/>
            <person name="Posri P."/>
            <person name="Abugrain M.E."/>
            <person name="Weisberg A.J."/>
            <person name="Chang J.H."/>
            <person name="Mahmud T."/>
        </authorList>
    </citation>
    <scope>NUCLEOTIDE SEQUENCE [LARGE SCALE GENOMIC DNA]</scope>
    <source>
        <strain evidence="2 3">ATCC 27456</strain>
    </source>
</reference>
<feature type="transmembrane region" description="Helical" evidence="1">
    <location>
        <begin position="20"/>
        <end position="38"/>
    </location>
</feature>
<organism evidence="2 3">
    <name type="scientific">Streptomyces pactum</name>
    <dbReference type="NCBI Taxonomy" id="68249"/>
    <lineage>
        <taxon>Bacteria</taxon>
        <taxon>Bacillati</taxon>
        <taxon>Actinomycetota</taxon>
        <taxon>Actinomycetes</taxon>
        <taxon>Kitasatosporales</taxon>
        <taxon>Streptomycetaceae</taxon>
        <taxon>Streptomyces</taxon>
    </lineage>
</organism>
<accession>A0ABS0NLZ2</accession>
<keyword evidence="1" id="KW-1133">Transmembrane helix</keyword>
<evidence type="ECO:0000313" key="3">
    <source>
        <dbReference type="Proteomes" id="UP000807371"/>
    </source>
</evidence>
<evidence type="ECO:0008006" key="4">
    <source>
        <dbReference type="Google" id="ProtNLM"/>
    </source>
</evidence>
<proteinExistence type="predicted"/>
<sequence length="290" mass="31263">MPTPEQPQDGKDRWARPLGVITAVITVIGAILAGLAYYDSHRTTEIAVGDKAEEDKQEAGLPLLLSPGASWYGPTWYASAEVHEDIDVERFPLNGGELWDWFRSNTTDLGTTGTAVTVESRHKTTVLVQGAQVTDLKCEEPLRGTAVAPPAIGDGGEEAVPVFMGFDLDAPRPVAQGFDASGKLSGPFKEQIALDKGDARELSVTFMSARKSCTFRAGLTVSSQGRKWSIPLPAGWEDGKPAGYVFKVTGPAERYSKGYLTDSGTDWRFREVDPALLVAKGTTLDYTGPR</sequence>
<keyword evidence="1" id="KW-0812">Transmembrane</keyword>
<dbReference type="EMBL" id="JACYXC010000001">
    <property type="protein sequence ID" value="MBH5336222.1"/>
    <property type="molecule type" value="Genomic_DNA"/>
</dbReference>
<dbReference type="RefSeq" id="WP_197989661.1">
    <property type="nucleotide sequence ID" value="NZ_JACYXC010000001.1"/>
</dbReference>
<name>A0ABS0NLZ2_9ACTN</name>
<evidence type="ECO:0000256" key="1">
    <source>
        <dbReference type="SAM" id="Phobius"/>
    </source>
</evidence>
<gene>
    <name evidence="2" type="ORF">IHE55_16110</name>
</gene>
<dbReference type="Proteomes" id="UP000807371">
    <property type="component" value="Unassembled WGS sequence"/>
</dbReference>